<dbReference type="Proteomes" id="UP000827549">
    <property type="component" value="Chromosome 4"/>
</dbReference>
<name>A0AAF0Y9Y1_9TREE</name>
<feature type="transmembrane region" description="Helical" evidence="7">
    <location>
        <begin position="124"/>
        <end position="146"/>
    </location>
</feature>
<evidence type="ECO:0000256" key="1">
    <source>
        <dbReference type="ARBA" id="ARBA00004141"/>
    </source>
</evidence>
<dbReference type="PANTHER" id="PTHR30618">
    <property type="entry name" value="NCS1 FAMILY PURINE/PYRIMIDINE TRANSPORTER"/>
    <property type="match status" value="1"/>
</dbReference>
<proteinExistence type="inferred from homology"/>
<feature type="transmembrane region" description="Helical" evidence="7">
    <location>
        <begin position="411"/>
        <end position="432"/>
    </location>
</feature>
<feature type="transmembrane region" description="Helical" evidence="7">
    <location>
        <begin position="237"/>
        <end position="261"/>
    </location>
</feature>
<feature type="region of interest" description="Disordered" evidence="6">
    <location>
        <begin position="539"/>
        <end position="564"/>
    </location>
</feature>
<evidence type="ECO:0000256" key="2">
    <source>
        <dbReference type="ARBA" id="ARBA00008974"/>
    </source>
</evidence>
<feature type="transmembrane region" description="Helical" evidence="7">
    <location>
        <begin position="381"/>
        <end position="399"/>
    </location>
</feature>
<comment type="similarity">
    <text evidence="2">Belongs to the purine-cytosine permease (2.A.39) family.</text>
</comment>
<evidence type="ECO:0000256" key="5">
    <source>
        <dbReference type="ARBA" id="ARBA00023136"/>
    </source>
</evidence>
<dbReference type="InterPro" id="IPR045225">
    <property type="entry name" value="Uracil/uridine/allantoin_perm"/>
</dbReference>
<reference evidence="8" key="1">
    <citation type="submission" date="2023-10" db="EMBL/GenBank/DDBJ databases">
        <authorList>
            <person name="Noh H."/>
        </authorList>
    </citation>
    <scope>NUCLEOTIDE SEQUENCE</scope>
    <source>
        <strain evidence="8">DUCC4014</strain>
    </source>
</reference>
<feature type="transmembrane region" description="Helical" evidence="7">
    <location>
        <begin position="194"/>
        <end position="216"/>
    </location>
</feature>
<comment type="subcellular location">
    <subcellularLocation>
        <location evidence="1">Membrane</location>
        <topology evidence="1">Multi-pass membrane protein</topology>
    </subcellularLocation>
</comment>
<keyword evidence="9" id="KW-1185">Reference proteome</keyword>
<feature type="transmembrane region" description="Helical" evidence="7">
    <location>
        <begin position="342"/>
        <end position="361"/>
    </location>
</feature>
<evidence type="ECO:0000256" key="3">
    <source>
        <dbReference type="ARBA" id="ARBA00022692"/>
    </source>
</evidence>
<dbReference type="FunFam" id="1.10.4160.10:FF:000001">
    <property type="entry name" value="Uracil permease, putative"/>
    <property type="match status" value="1"/>
</dbReference>
<dbReference type="InterPro" id="IPR001248">
    <property type="entry name" value="Pur-cyt_permease"/>
</dbReference>
<sequence>MKPKQILKKFETEHSGGTTAERFLANVDLLPVTDDKKTWDHFSYVSFWVADSFNLNTFTIASSMITAGLSWWQAFICVIIGYTLVGPLLVLNARPGAVHGIVFPAVNRTTFGLFGSFWPVFNRAGMACIWWGVQAWLGGECVYVLIRAIWPSFAHIHNSMPASSETTTAYIVSFIIYWILSIPVTWVPLHKLKWLFMAKAVVGPIVGFALFGWSISRAGGMGPVLSQPSTLHGSDRSWAMLGAISACTSNMFTVGIALLWFPSTDTTFQLVTNAPDFASRAKTPGAAVWPQLIALPLGFTITSFLGIVIASASKPQFGEQIWDVVKIMDTMLDRDGSSKTRAGLVFISAGFIYVQLMLNVAANSISAGCDLTALFPRFINIRRGGYLCMIVGIVMQPWLMYKSSATFGNYLGSYGVLLSCVAGPMVADYWLVRRGHMRLADLYSSRKDGWYYYTYGINWRGYAAYIAGFAINLPGFVNAINPKINVGVAAKRIYTLSWLTGTGVSALVYYLCCVVSPPPGMNRTFEEIDESDYRSYIDDQRVPTPDGYSSDKGSKDINVNVTEV</sequence>
<feature type="transmembrane region" description="Helical" evidence="7">
    <location>
        <begin position="462"/>
        <end position="481"/>
    </location>
</feature>
<feature type="transmembrane region" description="Helical" evidence="7">
    <location>
        <begin position="71"/>
        <end position="91"/>
    </location>
</feature>
<keyword evidence="4 7" id="KW-1133">Transmembrane helix</keyword>
<evidence type="ECO:0000313" key="8">
    <source>
        <dbReference type="EMBL" id="WOO82863.1"/>
    </source>
</evidence>
<feature type="transmembrane region" description="Helical" evidence="7">
    <location>
        <begin position="292"/>
        <end position="312"/>
    </location>
</feature>
<dbReference type="RefSeq" id="XP_062628895.1">
    <property type="nucleotide sequence ID" value="XM_062772911.1"/>
</dbReference>
<dbReference type="Gene3D" id="1.10.4160.10">
    <property type="entry name" value="Hydantoin permease"/>
    <property type="match status" value="1"/>
</dbReference>
<evidence type="ECO:0000256" key="7">
    <source>
        <dbReference type="SAM" id="Phobius"/>
    </source>
</evidence>
<evidence type="ECO:0000256" key="6">
    <source>
        <dbReference type="SAM" id="MobiDB-lite"/>
    </source>
</evidence>
<dbReference type="GO" id="GO:0005886">
    <property type="term" value="C:plasma membrane"/>
    <property type="evidence" value="ECO:0007669"/>
    <property type="project" value="TreeGrafter"/>
</dbReference>
<keyword evidence="5 7" id="KW-0472">Membrane</keyword>
<accession>A0AAF0Y9Y1</accession>
<feature type="transmembrane region" description="Helical" evidence="7">
    <location>
        <begin position="167"/>
        <end position="188"/>
    </location>
</feature>
<evidence type="ECO:0000256" key="4">
    <source>
        <dbReference type="ARBA" id="ARBA00022989"/>
    </source>
</evidence>
<dbReference type="AlphaFoldDB" id="A0AAF0Y9Y1"/>
<dbReference type="NCBIfam" id="TIGR00800">
    <property type="entry name" value="ncs1"/>
    <property type="match status" value="1"/>
</dbReference>
<dbReference type="CDD" id="cd11482">
    <property type="entry name" value="SLC-NCS1sbd_NRT1-like"/>
    <property type="match status" value="1"/>
</dbReference>
<organism evidence="8 9">
    <name type="scientific">Vanrija pseudolonga</name>
    <dbReference type="NCBI Taxonomy" id="143232"/>
    <lineage>
        <taxon>Eukaryota</taxon>
        <taxon>Fungi</taxon>
        <taxon>Dikarya</taxon>
        <taxon>Basidiomycota</taxon>
        <taxon>Agaricomycotina</taxon>
        <taxon>Tremellomycetes</taxon>
        <taxon>Trichosporonales</taxon>
        <taxon>Trichosporonaceae</taxon>
        <taxon>Vanrija</taxon>
    </lineage>
</organism>
<feature type="transmembrane region" description="Helical" evidence="7">
    <location>
        <begin position="98"/>
        <end position="118"/>
    </location>
</feature>
<evidence type="ECO:0000313" key="9">
    <source>
        <dbReference type="Proteomes" id="UP000827549"/>
    </source>
</evidence>
<feature type="transmembrane region" description="Helical" evidence="7">
    <location>
        <begin position="493"/>
        <end position="511"/>
    </location>
</feature>
<dbReference type="InterPro" id="IPR012681">
    <property type="entry name" value="NCS1"/>
</dbReference>
<protein>
    <submittedName>
        <fullName evidence="8">Purtative permease</fullName>
    </submittedName>
</protein>
<dbReference type="GO" id="GO:0015205">
    <property type="term" value="F:nucleobase transmembrane transporter activity"/>
    <property type="evidence" value="ECO:0007669"/>
    <property type="project" value="TreeGrafter"/>
</dbReference>
<dbReference type="PANTHER" id="PTHR30618:SF2">
    <property type="entry name" value="ALLANTOIN PERMEASE-RELATED"/>
    <property type="match status" value="1"/>
</dbReference>
<dbReference type="Pfam" id="PF02133">
    <property type="entry name" value="Transp_cyt_pur"/>
    <property type="match status" value="1"/>
</dbReference>
<gene>
    <name evidence="8" type="primary">SPAC29B12.14c_1</name>
    <name evidence="8" type="ORF">LOC62_04G006345</name>
</gene>
<dbReference type="EMBL" id="CP086717">
    <property type="protein sequence ID" value="WOO82863.1"/>
    <property type="molecule type" value="Genomic_DNA"/>
</dbReference>
<dbReference type="GeneID" id="87809569"/>
<keyword evidence="3 7" id="KW-0812">Transmembrane</keyword>